<feature type="domain" description="HTH iclR-type" evidence="4">
    <location>
        <begin position="8"/>
        <end position="71"/>
    </location>
</feature>
<dbReference type="PROSITE" id="PS51077">
    <property type="entry name" value="HTH_ICLR"/>
    <property type="match status" value="1"/>
</dbReference>
<evidence type="ECO:0000256" key="3">
    <source>
        <dbReference type="ARBA" id="ARBA00023163"/>
    </source>
</evidence>
<dbReference type="Gene3D" id="1.10.10.10">
    <property type="entry name" value="Winged helix-like DNA-binding domain superfamily/Winged helix DNA-binding domain"/>
    <property type="match status" value="1"/>
</dbReference>
<dbReference type="PROSITE" id="PS51078">
    <property type="entry name" value="ICLR_ED"/>
    <property type="match status" value="1"/>
</dbReference>
<evidence type="ECO:0000256" key="1">
    <source>
        <dbReference type="ARBA" id="ARBA00023015"/>
    </source>
</evidence>
<protein>
    <submittedName>
        <fullName evidence="6">DNA-binding IclR family transcriptional regulator</fullName>
    </submittedName>
</protein>
<dbReference type="EMBL" id="JAGIOE010000001">
    <property type="protein sequence ID" value="MBP2372901.1"/>
    <property type="molecule type" value="Genomic_DNA"/>
</dbReference>
<dbReference type="RefSeq" id="WP_425355030.1">
    <property type="nucleotide sequence ID" value="NZ_BAAAMI010000019.1"/>
</dbReference>
<proteinExistence type="predicted"/>
<dbReference type="InterPro" id="IPR014757">
    <property type="entry name" value="Tscrpt_reg_IclR_C"/>
</dbReference>
<dbReference type="InterPro" id="IPR036390">
    <property type="entry name" value="WH_DNA-bd_sf"/>
</dbReference>
<evidence type="ECO:0000313" key="6">
    <source>
        <dbReference type="EMBL" id="MBP2372901.1"/>
    </source>
</evidence>
<keyword evidence="3" id="KW-0804">Transcription</keyword>
<evidence type="ECO:0000313" key="7">
    <source>
        <dbReference type="Proteomes" id="UP000766570"/>
    </source>
</evidence>
<accession>A0ABS4W9M3</accession>
<organism evidence="6 7">
    <name type="scientific">Paeniglutamicibacter psychrophenolicus</name>
    <dbReference type="NCBI Taxonomy" id="257454"/>
    <lineage>
        <taxon>Bacteria</taxon>
        <taxon>Bacillati</taxon>
        <taxon>Actinomycetota</taxon>
        <taxon>Actinomycetes</taxon>
        <taxon>Micrococcales</taxon>
        <taxon>Micrococcaceae</taxon>
        <taxon>Paeniglutamicibacter</taxon>
    </lineage>
</organism>
<evidence type="ECO:0000259" key="5">
    <source>
        <dbReference type="PROSITE" id="PS51078"/>
    </source>
</evidence>
<comment type="caution">
    <text evidence="6">The sequence shown here is derived from an EMBL/GenBank/DDBJ whole genome shotgun (WGS) entry which is preliminary data.</text>
</comment>
<dbReference type="InterPro" id="IPR036388">
    <property type="entry name" value="WH-like_DNA-bd_sf"/>
</dbReference>
<evidence type="ECO:0000259" key="4">
    <source>
        <dbReference type="PROSITE" id="PS51077"/>
    </source>
</evidence>
<dbReference type="Proteomes" id="UP000766570">
    <property type="component" value="Unassembled WGS sequence"/>
</dbReference>
<dbReference type="SUPFAM" id="SSF46785">
    <property type="entry name" value="Winged helix' DNA-binding domain"/>
    <property type="match status" value="1"/>
</dbReference>
<sequence>MNTSFPGAQVVGRMASVLRAVSTAMPRGISTAEVARGTGLARPTVHRLLAALTAEGFCDHENKSGLWMLGPEMYLMGTVAAERYDITDIARPHVAALADATGESAFLSVRRGEETVCLLRQDGAFPIRSFVLYEGKRFPLGVASAGLAILSFLPEKAIERYVEGHALEEGYGSEHGQELLRQRIAETRERGWAVNPGLIVEGSWGMGAAVFDAAGQPAWALSLTGIESRFSAERQPELGRLLLHHAHELSKELRGEQVATAR</sequence>
<dbReference type="Gene3D" id="3.30.450.40">
    <property type="match status" value="1"/>
</dbReference>
<dbReference type="Pfam" id="PF09339">
    <property type="entry name" value="HTH_IclR"/>
    <property type="match status" value="1"/>
</dbReference>
<dbReference type="GO" id="GO:0003677">
    <property type="term" value="F:DNA binding"/>
    <property type="evidence" value="ECO:0007669"/>
    <property type="project" value="UniProtKB-KW"/>
</dbReference>
<dbReference type="InterPro" id="IPR029016">
    <property type="entry name" value="GAF-like_dom_sf"/>
</dbReference>
<dbReference type="SMART" id="SM00346">
    <property type="entry name" value="HTH_ICLR"/>
    <property type="match status" value="1"/>
</dbReference>
<gene>
    <name evidence="6" type="ORF">JOF46_000813</name>
</gene>
<dbReference type="Pfam" id="PF01614">
    <property type="entry name" value="IclR_C"/>
    <property type="match status" value="1"/>
</dbReference>
<dbReference type="PANTHER" id="PTHR30136:SF35">
    <property type="entry name" value="HTH-TYPE TRANSCRIPTIONAL REGULATOR RV1719"/>
    <property type="match status" value="1"/>
</dbReference>
<keyword evidence="2 6" id="KW-0238">DNA-binding</keyword>
<dbReference type="InterPro" id="IPR005471">
    <property type="entry name" value="Tscrpt_reg_IclR_N"/>
</dbReference>
<dbReference type="InterPro" id="IPR050707">
    <property type="entry name" value="HTH_MetabolicPath_Reg"/>
</dbReference>
<feature type="domain" description="IclR-ED" evidence="5">
    <location>
        <begin position="72"/>
        <end position="255"/>
    </location>
</feature>
<evidence type="ECO:0000256" key="2">
    <source>
        <dbReference type="ARBA" id="ARBA00023125"/>
    </source>
</evidence>
<keyword evidence="1" id="KW-0805">Transcription regulation</keyword>
<name>A0ABS4W9M3_9MICC</name>
<dbReference type="SUPFAM" id="SSF55781">
    <property type="entry name" value="GAF domain-like"/>
    <property type="match status" value="1"/>
</dbReference>
<reference evidence="6 7" key="1">
    <citation type="submission" date="2021-03" db="EMBL/GenBank/DDBJ databases">
        <title>Sequencing the genomes of 1000 actinobacteria strains.</title>
        <authorList>
            <person name="Klenk H.-P."/>
        </authorList>
    </citation>
    <scope>NUCLEOTIDE SEQUENCE [LARGE SCALE GENOMIC DNA]</scope>
    <source>
        <strain evidence="6 7">DSM 15454</strain>
    </source>
</reference>
<dbReference type="PANTHER" id="PTHR30136">
    <property type="entry name" value="HELIX-TURN-HELIX TRANSCRIPTIONAL REGULATOR, ICLR FAMILY"/>
    <property type="match status" value="1"/>
</dbReference>
<keyword evidence="7" id="KW-1185">Reference proteome</keyword>